<dbReference type="Pfam" id="PF13202">
    <property type="entry name" value="EF-hand_5"/>
    <property type="match status" value="1"/>
</dbReference>
<evidence type="ECO:0000259" key="2">
    <source>
        <dbReference type="PROSITE" id="PS50222"/>
    </source>
</evidence>
<accession>A0AAW1PWI7</accession>
<dbReference type="SMART" id="SM00054">
    <property type="entry name" value="EFh"/>
    <property type="match status" value="2"/>
</dbReference>
<reference evidence="3 4" key="1">
    <citation type="journal article" date="2024" name="Nat. Commun.">
        <title>Phylogenomics reveals the evolutionary origins of lichenization in chlorophyte algae.</title>
        <authorList>
            <person name="Puginier C."/>
            <person name="Libourel C."/>
            <person name="Otte J."/>
            <person name="Skaloud P."/>
            <person name="Haon M."/>
            <person name="Grisel S."/>
            <person name="Petersen M."/>
            <person name="Berrin J.G."/>
            <person name="Delaux P.M."/>
            <person name="Dal Grande F."/>
            <person name="Keller J."/>
        </authorList>
    </citation>
    <scope>NUCLEOTIDE SEQUENCE [LARGE SCALE GENOMIC DNA]</scope>
    <source>
        <strain evidence="3 4">SAG 2036</strain>
    </source>
</reference>
<protein>
    <recommendedName>
        <fullName evidence="2">EF-hand domain-containing protein</fullName>
    </recommendedName>
</protein>
<gene>
    <name evidence="3" type="ORF">WJX73_007233</name>
</gene>
<feature type="domain" description="EF-hand" evidence="2">
    <location>
        <begin position="28"/>
        <end position="63"/>
    </location>
</feature>
<dbReference type="Pfam" id="PF13833">
    <property type="entry name" value="EF-hand_8"/>
    <property type="match status" value="1"/>
</dbReference>
<sequence>MGQAMSFGLTQYDVEELMEYCGGKFSQAEIEGLYKRFRSLDRGHKGYISAEEFMNIPELSINPLARRLERMFETVNFKDFVGILAAFSKRASRDDRVRFIFTVFDMDGDGHVGAEDLDLMLRQLAGQSLSEEDISTVVKKALQEASTPAAGLSYDDFKKLLQGSQLLMQVEVPSDT</sequence>
<dbReference type="SUPFAM" id="SSF47473">
    <property type="entry name" value="EF-hand"/>
    <property type="match status" value="1"/>
</dbReference>
<evidence type="ECO:0000313" key="4">
    <source>
        <dbReference type="Proteomes" id="UP001465755"/>
    </source>
</evidence>
<proteinExistence type="predicted"/>
<keyword evidence="1" id="KW-0106">Calcium</keyword>
<keyword evidence="4" id="KW-1185">Reference proteome</keyword>
<dbReference type="GO" id="GO:0005509">
    <property type="term" value="F:calcium ion binding"/>
    <property type="evidence" value="ECO:0007669"/>
    <property type="project" value="InterPro"/>
</dbReference>
<dbReference type="Proteomes" id="UP001465755">
    <property type="component" value="Unassembled WGS sequence"/>
</dbReference>
<dbReference type="PROSITE" id="PS50222">
    <property type="entry name" value="EF_HAND_2"/>
    <property type="match status" value="2"/>
</dbReference>
<comment type="caution">
    <text evidence="3">The sequence shown here is derived from an EMBL/GenBank/DDBJ whole genome shotgun (WGS) entry which is preliminary data.</text>
</comment>
<dbReference type="PANTHER" id="PTHR46971">
    <property type="entry name" value="CALCINEURIN B SUBUNIT (PROTEIN PHOSPHATASE 2B REGULATORY SUBUNIT)-LIKE PROTEIN"/>
    <property type="match status" value="1"/>
</dbReference>
<dbReference type="EMBL" id="JALJOQ010000008">
    <property type="protein sequence ID" value="KAK9812249.1"/>
    <property type="molecule type" value="Genomic_DNA"/>
</dbReference>
<dbReference type="AlphaFoldDB" id="A0AAW1PWI7"/>
<dbReference type="PROSITE" id="PS00018">
    <property type="entry name" value="EF_HAND_1"/>
    <property type="match status" value="1"/>
</dbReference>
<organism evidence="3 4">
    <name type="scientific">Symbiochloris irregularis</name>
    <dbReference type="NCBI Taxonomy" id="706552"/>
    <lineage>
        <taxon>Eukaryota</taxon>
        <taxon>Viridiplantae</taxon>
        <taxon>Chlorophyta</taxon>
        <taxon>core chlorophytes</taxon>
        <taxon>Trebouxiophyceae</taxon>
        <taxon>Trebouxiales</taxon>
        <taxon>Trebouxiaceae</taxon>
        <taxon>Symbiochloris</taxon>
    </lineage>
</organism>
<dbReference type="Gene3D" id="1.10.238.10">
    <property type="entry name" value="EF-hand"/>
    <property type="match status" value="1"/>
</dbReference>
<evidence type="ECO:0000313" key="3">
    <source>
        <dbReference type="EMBL" id="KAK9812249.1"/>
    </source>
</evidence>
<dbReference type="InterPro" id="IPR011992">
    <property type="entry name" value="EF-hand-dom_pair"/>
</dbReference>
<dbReference type="InterPro" id="IPR018247">
    <property type="entry name" value="EF_Hand_1_Ca_BS"/>
</dbReference>
<dbReference type="PANTHER" id="PTHR46971:SF1">
    <property type="entry name" value="CALCINEURIN B SUBUNIT (PROTEIN PHOSPHATASE 2B REGULATORY SUBUNIT)-LIKE PROTEIN"/>
    <property type="match status" value="1"/>
</dbReference>
<feature type="domain" description="EF-hand" evidence="2">
    <location>
        <begin position="92"/>
        <end position="127"/>
    </location>
</feature>
<dbReference type="InterPro" id="IPR002048">
    <property type="entry name" value="EF_hand_dom"/>
</dbReference>
<evidence type="ECO:0000256" key="1">
    <source>
        <dbReference type="ARBA" id="ARBA00022837"/>
    </source>
</evidence>
<name>A0AAW1PWI7_9CHLO</name>